<dbReference type="PANTHER" id="PTHR48467:SF1">
    <property type="entry name" value="GLUTAMATE SYNTHASE 1 [NADH], CHLOROPLASTIC-LIKE"/>
    <property type="match status" value="1"/>
</dbReference>
<evidence type="ECO:0000256" key="5">
    <source>
        <dbReference type="ARBA" id="ARBA00023002"/>
    </source>
</evidence>
<sequence length="416" mass="45763">MVEHRRNAPDGKKSSSSEGLNGCAKIIDRYSMPGSRCLAPTRALIVRELSMSEIPQAVELPERETLVTNTDKDCFLCMIKCPVKAGLIKILQGTSKLRHLDTQELLLSTEPMRVAICGAGSAGFYSASRPFALDQQATCTGPIEISIDLSMRLPSSFVKVAEHPRFHYLGNTTVLGEDAEKFTSDHRASIRLKTSRSEYNVVFLSYGSAGKDTSLGGIPGEDNLSNILPGRAAVEWYNGYPTDPEFVDLTKTGLGENVLEMLDKRIGRLSERIEIRIDGELLVDAAERIAEPGALSRMANGRLSKRLLEVMLKASKRPSLPTGSRTHTLRFPRTPASFRGPSPSSTNTIAPTGPIKLIKWQINQLDYPLNHHPLSVDCSSVNSKPIFPLQFETTQSDLVMKSLGYQPIPFPPLTKR</sequence>
<keyword evidence="2" id="KW-0285">Flavoprotein</keyword>
<gene>
    <name evidence="7" type="ORF">PSHT_15064</name>
</gene>
<evidence type="ECO:0000313" key="7">
    <source>
        <dbReference type="EMBL" id="POV96591.1"/>
    </source>
</evidence>
<dbReference type="EMBL" id="PKSM01000364">
    <property type="protein sequence ID" value="POV96591.1"/>
    <property type="molecule type" value="Genomic_DNA"/>
</dbReference>
<dbReference type="Gene3D" id="3.40.50.720">
    <property type="entry name" value="NAD(P)-binding Rossmann-like Domain"/>
    <property type="match status" value="1"/>
</dbReference>
<evidence type="ECO:0000313" key="8">
    <source>
        <dbReference type="Proteomes" id="UP000238274"/>
    </source>
</evidence>
<dbReference type="Proteomes" id="UP000238274">
    <property type="component" value="Unassembled WGS sequence"/>
</dbReference>
<comment type="cofactor">
    <cofactor evidence="1">
        <name>FAD</name>
        <dbReference type="ChEBI" id="CHEBI:57692"/>
    </cofactor>
</comment>
<evidence type="ECO:0000256" key="4">
    <source>
        <dbReference type="ARBA" id="ARBA00022857"/>
    </source>
</evidence>
<protein>
    <submittedName>
        <fullName evidence="7">Uncharacterized protein</fullName>
    </submittedName>
</protein>
<dbReference type="OrthoDB" id="333024at2759"/>
<proteinExistence type="predicted"/>
<evidence type="ECO:0000256" key="3">
    <source>
        <dbReference type="ARBA" id="ARBA00022827"/>
    </source>
</evidence>
<evidence type="ECO:0000256" key="1">
    <source>
        <dbReference type="ARBA" id="ARBA00001974"/>
    </source>
</evidence>
<comment type="caution">
    <text evidence="7">The sequence shown here is derived from an EMBL/GenBank/DDBJ whole genome shotgun (WGS) entry which is preliminary data.</text>
</comment>
<accession>A0A2S4UHB8</accession>
<dbReference type="GO" id="GO:0016491">
    <property type="term" value="F:oxidoreductase activity"/>
    <property type="evidence" value="ECO:0007669"/>
    <property type="project" value="UniProtKB-KW"/>
</dbReference>
<dbReference type="VEuPathDB" id="FungiDB:PSTT_04707"/>
<organism evidence="7 8">
    <name type="scientific">Puccinia striiformis</name>
    <dbReference type="NCBI Taxonomy" id="27350"/>
    <lineage>
        <taxon>Eukaryota</taxon>
        <taxon>Fungi</taxon>
        <taxon>Dikarya</taxon>
        <taxon>Basidiomycota</taxon>
        <taxon>Pucciniomycotina</taxon>
        <taxon>Pucciniomycetes</taxon>
        <taxon>Pucciniales</taxon>
        <taxon>Pucciniaceae</taxon>
        <taxon>Puccinia</taxon>
    </lineage>
</organism>
<reference evidence="8" key="2">
    <citation type="journal article" date="2018" name="BMC Genomics">
        <title>Genomic insights into host adaptation between the wheat stripe rust pathogen (Puccinia striiformis f. sp. tritici) and the barley stripe rust pathogen (Puccinia striiformis f. sp. hordei).</title>
        <authorList>
            <person name="Xia C."/>
            <person name="Wang M."/>
            <person name="Yin C."/>
            <person name="Cornejo O.E."/>
            <person name="Hulbert S.H."/>
            <person name="Chen X."/>
        </authorList>
    </citation>
    <scope>NUCLEOTIDE SEQUENCE [LARGE SCALE GENOMIC DNA]</scope>
    <source>
        <strain evidence="8">93TX-2</strain>
    </source>
</reference>
<keyword evidence="8" id="KW-1185">Reference proteome</keyword>
<keyword evidence="5" id="KW-0560">Oxidoreductase</keyword>
<dbReference type="SUPFAM" id="SSF51971">
    <property type="entry name" value="Nucleotide-binding domain"/>
    <property type="match status" value="1"/>
</dbReference>
<name>A0A2S4UHB8_9BASI</name>
<evidence type="ECO:0000256" key="2">
    <source>
        <dbReference type="ARBA" id="ARBA00022630"/>
    </source>
</evidence>
<dbReference type="PANTHER" id="PTHR48467">
    <property type="entry name" value="GLUTAMATE SYNTHASE 1 [NADH], CHLOROPLASTIC-LIKE"/>
    <property type="match status" value="1"/>
</dbReference>
<reference evidence="7 8" key="1">
    <citation type="submission" date="2017-12" db="EMBL/GenBank/DDBJ databases">
        <title>Gene loss provides genomic basis for host adaptation in cereal stripe rust fungi.</title>
        <authorList>
            <person name="Xia C."/>
        </authorList>
    </citation>
    <scope>NUCLEOTIDE SEQUENCE [LARGE SCALE GENOMIC DNA]</scope>
    <source>
        <strain evidence="7 8">93TX-2</strain>
    </source>
</reference>
<feature type="region of interest" description="Disordered" evidence="6">
    <location>
        <begin position="317"/>
        <end position="349"/>
    </location>
</feature>
<keyword evidence="4" id="KW-0521">NADP</keyword>
<evidence type="ECO:0000256" key="6">
    <source>
        <dbReference type="SAM" id="MobiDB-lite"/>
    </source>
</evidence>
<dbReference type="VEuPathDB" id="FungiDB:PSHT_15064"/>
<dbReference type="InterPro" id="IPR055275">
    <property type="entry name" value="Ferredox_Rdtase"/>
</dbReference>
<keyword evidence="3" id="KW-0274">FAD</keyword>
<dbReference type="AlphaFoldDB" id="A0A2S4UHB8"/>
<reference evidence="8" key="3">
    <citation type="journal article" date="2018" name="Mol. Plant Microbe Interact.">
        <title>Genome sequence resources for the wheat stripe rust pathogen (Puccinia striiformis f. sp. tritici) and the barley stripe rust pathogen (Puccinia striiformis f. sp. hordei).</title>
        <authorList>
            <person name="Xia C."/>
            <person name="Wang M."/>
            <person name="Yin C."/>
            <person name="Cornejo O.E."/>
            <person name="Hulbert S.H."/>
            <person name="Chen X."/>
        </authorList>
    </citation>
    <scope>NUCLEOTIDE SEQUENCE [LARGE SCALE GENOMIC DNA]</scope>
    <source>
        <strain evidence="8">93TX-2</strain>
    </source>
</reference>